<accession>A0A8S3JY65</accession>
<proteinExistence type="predicted"/>
<organism evidence="1 2">
    <name type="scientific">Rotaria magnacalcarata</name>
    <dbReference type="NCBI Taxonomy" id="392030"/>
    <lineage>
        <taxon>Eukaryota</taxon>
        <taxon>Metazoa</taxon>
        <taxon>Spiralia</taxon>
        <taxon>Gnathifera</taxon>
        <taxon>Rotifera</taxon>
        <taxon>Eurotatoria</taxon>
        <taxon>Bdelloidea</taxon>
        <taxon>Philodinida</taxon>
        <taxon>Philodinidae</taxon>
        <taxon>Rotaria</taxon>
    </lineage>
</organism>
<name>A0A8S3JY65_9BILA</name>
<sequence>RGSELEAEMIICSKCCTSLYKEKKRRTVQNNISLLDESEEAVNVNVYEESYIKLSNVVKMEGFCGDGNDKDYCIWCLKGGNPTQPLSEIERISLVCEFKIYCSANARRCKGGCVDIPVERSGESTYLTHDQMIILINDLIHEVNRVKHMPLLDENDSIISEEDYPAWTGWSLTQLKDMCSLINPQMRTSKHRLPFEAVCMYW</sequence>
<gene>
    <name evidence="1" type="ORF">SMN809_LOCUS82485</name>
</gene>
<feature type="non-terminal residue" evidence="1">
    <location>
        <position position="202"/>
    </location>
</feature>
<feature type="non-terminal residue" evidence="1">
    <location>
        <position position="1"/>
    </location>
</feature>
<reference evidence="1" key="1">
    <citation type="submission" date="2021-02" db="EMBL/GenBank/DDBJ databases">
        <authorList>
            <person name="Nowell W R."/>
        </authorList>
    </citation>
    <scope>NUCLEOTIDE SEQUENCE</scope>
</reference>
<dbReference type="AlphaFoldDB" id="A0A8S3JY65"/>
<protein>
    <submittedName>
        <fullName evidence="1">Uncharacterized protein</fullName>
    </submittedName>
</protein>
<evidence type="ECO:0000313" key="2">
    <source>
        <dbReference type="Proteomes" id="UP000676336"/>
    </source>
</evidence>
<evidence type="ECO:0000313" key="1">
    <source>
        <dbReference type="EMBL" id="CAF5221684.1"/>
    </source>
</evidence>
<dbReference type="EMBL" id="CAJOBI010351818">
    <property type="protein sequence ID" value="CAF5221684.1"/>
    <property type="molecule type" value="Genomic_DNA"/>
</dbReference>
<dbReference type="Proteomes" id="UP000676336">
    <property type="component" value="Unassembled WGS sequence"/>
</dbReference>
<comment type="caution">
    <text evidence="1">The sequence shown here is derived from an EMBL/GenBank/DDBJ whole genome shotgun (WGS) entry which is preliminary data.</text>
</comment>